<keyword evidence="2" id="KW-1133">Transmembrane helix</keyword>
<feature type="transmembrane region" description="Helical" evidence="2">
    <location>
        <begin position="6"/>
        <end position="39"/>
    </location>
</feature>
<dbReference type="GO" id="GO:0005886">
    <property type="term" value="C:plasma membrane"/>
    <property type="evidence" value="ECO:0007669"/>
    <property type="project" value="UniProtKB-SubCell"/>
</dbReference>
<gene>
    <name evidence="3" type="ORF">IOQ59_18885</name>
</gene>
<accession>A0A8J7FE04</accession>
<comment type="subcellular location">
    <subcellularLocation>
        <location evidence="1">Cell inner membrane</location>
        <topology evidence="1">Multi-pass membrane protein</topology>
    </subcellularLocation>
</comment>
<evidence type="ECO:0000256" key="1">
    <source>
        <dbReference type="PIRNR" id="PIRNR016789"/>
    </source>
</evidence>
<reference evidence="3" key="1">
    <citation type="submission" date="2020-10" db="EMBL/GenBank/DDBJ databases">
        <title>Bacterium isolated from coastal waters sediment.</title>
        <authorList>
            <person name="Chen R.-J."/>
            <person name="Lu D.-C."/>
            <person name="Zhu K.-L."/>
            <person name="Du Z.-J."/>
        </authorList>
    </citation>
    <scope>NUCLEOTIDE SEQUENCE</scope>
    <source>
        <strain evidence="3">N1Y112</strain>
    </source>
</reference>
<name>A0A8J7FE04_9GAMM</name>
<evidence type="ECO:0000313" key="3">
    <source>
        <dbReference type="EMBL" id="MBE9399332.1"/>
    </source>
</evidence>
<sequence>MGRVIYLVVGLICLLAGFIGIFLPLLPTTPFVLLAAYCFSRSSERLHQKLLSHRLFGPIIDEWERHGVIPLKVKCFSSTMMLVMVSYPLIFREFDLWLKMLAVVVVIVALVYVWSRPSYPATVPAAVKSE</sequence>
<dbReference type="PANTHER" id="PTHR35813">
    <property type="entry name" value="INNER MEMBRANE PROTEIN YBAN"/>
    <property type="match status" value="1"/>
</dbReference>
<proteinExistence type="predicted"/>
<keyword evidence="2" id="KW-0812">Transmembrane</keyword>
<dbReference type="PANTHER" id="PTHR35813:SF1">
    <property type="entry name" value="INNER MEMBRANE PROTEIN YBAN"/>
    <property type="match status" value="1"/>
</dbReference>
<keyword evidence="1" id="KW-0997">Cell inner membrane</keyword>
<dbReference type="Proteomes" id="UP000640333">
    <property type="component" value="Unassembled WGS sequence"/>
</dbReference>
<evidence type="ECO:0000313" key="4">
    <source>
        <dbReference type="Proteomes" id="UP000640333"/>
    </source>
</evidence>
<keyword evidence="1" id="KW-1003">Cell membrane</keyword>
<dbReference type="RefSeq" id="WP_193955027.1">
    <property type="nucleotide sequence ID" value="NZ_JADEYS010000025.1"/>
</dbReference>
<keyword evidence="1 2" id="KW-0472">Membrane</keyword>
<protein>
    <recommendedName>
        <fullName evidence="1">Inner membrane protein</fullName>
    </recommendedName>
</protein>
<dbReference type="AlphaFoldDB" id="A0A8J7FE04"/>
<comment type="caution">
    <text evidence="3">The sequence shown here is derived from an EMBL/GenBank/DDBJ whole genome shotgun (WGS) entry which is preliminary data.</text>
</comment>
<feature type="transmembrane region" description="Helical" evidence="2">
    <location>
        <begin position="96"/>
        <end position="114"/>
    </location>
</feature>
<dbReference type="PIRSF" id="PIRSF016789">
    <property type="entry name" value="DUF454"/>
    <property type="match status" value="1"/>
</dbReference>
<dbReference type="EMBL" id="JADEYS010000025">
    <property type="protein sequence ID" value="MBE9399332.1"/>
    <property type="molecule type" value="Genomic_DNA"/>
</dbReference>
<dbReference type="Pfam" id="PF04304">
    <property type="entry name" value="DUF454"/>
    <property type="match status" value="1"/>
</dbReference>
<dbReference type="InterPro" id="IPR007401">
    <property type="entry name" value="DUF454"/>
</dbReference>
<keyword evidence="4" id="KW-1185">Reference proteome</keyword>
<organism evidence="3 4">
    <name type="scientific">Pontibacterium sinense</name>
    <dbReference type="NCBI Taxonomy" id="2781979"/>
    <lineage>
        <taxon>Bacteria</taxon>
        <taxon>Pseudomonadati</taxon>
        <taxon>Pseudomonadota</taxon>
        <taxon>Gammaproteobacteria</taxon>
        <taxon>Oceanospirillales</taxon>
        <taxon>Oceanospirillaceae</taxon>
        <taxon>Pontibacterium</taxon>
    </lineage>
</organism>
<evidence type="ECO:0000256" key="2">
    <source>
        <dbReference type="SAM" id="Phobius"/>
    </source>
</evidence>